<dbReference type="EMBL" id="MU854369">
    <property type="protein sequence ID" value="KAK4040779.1"/>
    <property type="molecule type" value="Genomic_DNA"/>
</dbReference>
<dbReference type="AlphaFoldDB" id="A0AAN6PGW9"/>
<evidence type="ECO:0000256" key="1">
    <source>
        <dbReference type="SAM" id="MobiDB-lite"/>
    </source>
</evidence>
<accession>A0AAN6PGW9</accession>
<dbReference type="Proteomes" id="UP001303115">
    <property type="component" value="Unassembled WGS sequence"/>
</dbReference>
<feature type="region of interest" description="Disordered" evidence="1">
    <location>
        <begin position="53"/>
        <end position="77"/>
    </location>
</feature>
<sequence length="108" mass="12118">MARAPTPGPRPAVLTVENDETRVLREKVEAFEAQDQDRMQTDLKKYSDAFNQRLRSLEAGKDPPKHEPTSPGAPFRNPNDAFVEKVCASQGFCPCVSHRNLRQRLPAS</sequence>
<gene>
    <name evidence="2" type="ORF">C8A01DRAFT_15347</name>
</gene>
<protein>
    <submittedName>
        <fullName evidence="2">Uncharacterized protein</fullName>
    </submittedName>
</protein>
<organism evidence="2 3">
    <name type="scientific">Parachaetomium inaequale</name>
    <dbReference type="NCBI Taxonomy" id="2588326"/>
    <lineage>
        <taxon>Eukaryota</taxon>
        <taxon>Fungi</taxon>
        <taxon>Dikarya</taxon>
        <taxon>Ascomycota</taxon>
        <taxon>Pezizomycotina</taxon>
        <taxon>Sordariomycetes</taxon>
        <taxon>Sordariomycetidae</taxon>
        <taxon>Sordariales</taxon>
        <taxon>Chaetomiaceae</taxon>
        <taxon>Parachaetomium</taxon>
    </lineage>
</organism>
<evidence type="ECO:0000313" key="3">
    <source>
        <dbReference type="Proteomes" id="UP001303115"/>
    </source>
</evidence>
<feature type="compositionally biased region" description="Basic and acidic residues" evidence="1">
    <location>
        <begin position="55"/>
        <end position="68"/>
    </location>
</feature>
<keyword evidence="3" id="KW-1185">Reference proteome</keyword>
<proteinExistence type="predicted"/>
<reference evidence="3" key="1">
    <citation type="journal article" date="2023" name="Mol. Phylogenet. Evol.">
        <title>Genome-scale phylogeny and comparative genomics of the fungal order Sordariales.</title>
        <authorList>
            <person name="Hensen N."/>
            <person name="Bonometti L."/>
            <person name="Westerberg I."/>
            <person name="Brannstrom I.O."/>
            <person name="Guillou S."/>
            <person name="Cros-Aarteil S."/>
            <person name="Calhoun S."/>
            <person name="Haridas S."/>
            <person name="Kuo A."/>
            <person name="Mondo S."/>
            <person name="Pangilinan J."/>
            <person name="Riley R."/>
            <person name="LaButti K."/>
            <person name="Andreopoulos B."/>
            <person name="Lipzen A."/>
            <person name="Chen C."/>
            <person name="Yan M."/>
            <person name="Daum C."/>
            <person name="Ng V."/>
            <person name="Clum A."/>
            <person name="Steindorff A."/>
            <person name="Ohm R.A."/>
            <person name="Martin F."/>
            <person name="Silar P."/>
            <person name="Natvig D.O."/>
            <person name="Lalanne C."/>
            <person name="Gautier V."/>
            <person name="Ament-Velasquez S.L."/>
            <person name="Kruys A."/>
            <person name="Hutchinson M.I."/>
            <person name="Powell A.J."/>
            <person name="Barry K."/>
            <person name="Miller A.N."/>
            <person name="Grigoriev I.V."/>
            <person name="Debuchy R."/>
            <person name="Gladieux P."/>
            <person name="Hiltunen Thoren M."/>
            <person name="Johannesson H."/>
        </authorList>
    </citation>
    <scope>NUCLEOTIDE SEQUENCE [LARGE SCALE GENOMIC DNA]</scope>
    <source>
        <strain evidence="3">CBS 284.82</strain>
    </source>
</reference>
<evidence type="ECO:0000313" key="2">
    <source>
        <dbReference type="EMBL" id="KAK4040779.1"/>
    </source>
</evidence>
<comment type="caution">
    <text evidence="2">The sequence shown here is derived from an EMBL/GenBank/DDBJ whole genome shotgun (WGS) entry which is preliminary data.</text>
</comment>
<name>A0AAN6PGW9_9PEZI</name>